<dbReference type="PANTHER" id="PTHR45737">
    <property type="entry name" value="VON WILLEBRAND FACTOR A DOMAIN-CONTAINING PROTEIN 5A"/>
    <property type="match status" value="1"/>
</dbReference>
<evidence type="ECO:0000259" key="4">
    <source>
        <dbReference type="PROSITE" id="PS50234"/>
    </source>
</evidence>
<feature type="domain" description="VWFA" evidence="4">
    <location>
        <begin position="325"/>
        <end position="495"/>
    </location>
</feature>
<feature type="chain" id="PRO_5042053615" evidence="3">
    <location>
        <begin position="29"/>
        <end position="663"/>
    </location>
</feature>
<dbReference type="Proteomes" id="UP000264605">
    <property type="component" value="Chromosome"/>
</dbReference>
<feature type="signal peptide" evidence="3">
    <location>
        <begin position="1"/>
        <end position="28"/>
    </location>
</feature>
<evidence type="ECO:0000313" key="7">
    <source>
        <dbReference type="EMBL" id="SFT61066.1"/>
    </source>
</evidence>
<proteinExistence type="predicted"/>
<dbReference type="NCBIfam" id="TIGR01167">
    <property type="entry name" value="LPXTG_anchor"/>
    <property type="match status" value="1"/>
</dbReference>
<dbReference type="PANTHER" id="PTHR45737:SF6">
    <property type="entry name" value="VON WILLEBRAND FACTOR A DOMAIN-CONTAINING PROTEIN 5A"/>
    <property type="match status" value="1"/>
</dbReference>
<keyword evidence="8" id="KW-1185">Reference proteome</keyword>
<dbReference type="Pfam" id="PF13768">
    <property type="entry name" value="VWA_3"/>
    <property type="match status" value="1"/>
</dbReference>
<evidence type="ECO:0000256" key="3">
    <source>
        <dbReference type="SAM" id="SignalP"/>
    </source>
</evidence>
<keyword evidence="3" id="KW-0732">Signal</keyword>
<reference evidence="7 8" key="1">
    <citation type="submission" date="2016-10" db="EMBL/GenBank/DDBJ databases">
        <authorList>
            <person name="Varghese N."/>
            <person name="Submissions S."/>
        </authorList>
    </citation>
    <scope>NUCLEOTIDE SEQUENCE [LARGE SCALE GENOMIC DNA]</scope>
    <source>
        <strain evidence="7 8">CGMCC 1.8499</strain>
    </source>
</reference>
<feature type="transmembrane region" description="Helical" evidence="2">
    <location>
        <begin position="644"/>
        <end position="661"/>
    </location>
</feature>
<reference evidence="6 9" key="2">
    <citation type="submission" date="2018-08" db="EMBL/GenBank/DDBJ databases">
        <title>Draft genome sequence of Pseudoalteromonas donghaensis HJ51.</title>
        <authorList>
            <person name="Oh J."/>
            <person name="Roh D."/>
        </authorList>
    </citation>
    <scope>NUCLEOTIDE SEQUENCE [LARGE SCALE GENOMIC DNA]</scope>
    <source>
        <strain evidence="6 9">HJ51</strain>
    </source>
</reference>
<organism evidence="6 9">
    <name type="scientific">Pseudoalteromonas lipolytica</name>
    <dbReference type="NCBI Taxonomy" id="570156"/>
    <lineage>
        <taxon>Bacteria</taxon>
        <taxon>Pseudomonadati</taxon>
        <taxon>Pseudomonadota</taxon>
        <taxon>Gammaproteobacteria</taxon>
        <taxon>Alteromonadales</taxon>
        <taxon>Pseudoalteromonadaceae</taxon>
        <taxon>Pseudoalteromonas</taxon>
    </lineage>
</organism>
<protein>
    <submittedName>
        <fullName evidence="7">Ca-activated chloride channel family protein</fullName>
    </submittedName>
    <submittedName>
        <fullName evidence="6">Marine proteobacterial sortase target protein</fullName>
    </submittedName>
</protein>
<feature type="region of interest" description="Disordered" evidence="1">
    <location>
        <begin position="185"/>
        <end position="206"/>
    </location>
</feature>
<dbReference type="GeneID" id="99504579"/>
<dbReference type="InterPro" id="IPR013694">
    <property type="entry name" value="VIT"/>
</dbReference>
<dbReference type="PROSITE" id="PS51468">
    <property type="entry name" value="VIT"/>
    <property type="match status" value="1"/>
</dbReference>
<dbReference type="Pfam" id="PF08487">
    <property type="entry name" value="VIT"/>
    <property type="match status" value="1"/>
</dbReference>
<dbReference type="EMBL" id="CP032090">
    <property type="protein sequence ID" value="AXV64476.1"/>
    <property type="molecule type" value="Genomic_DNA"/>
</dbReference>
<feature type="compositionally biased region" description="Polar residues" evidence="1">
    <location>
        <begin position="195"/>
        <end position="206"/>
    </location>
</feature>
<dbReference type="RefSeq" id="WP_065978063.1">
    <property type="nucleotide sequence ID" value="NZ_CP032090.1"/>
</dbReference>
<evidence type="ECO:0000259" key="5">
    <source>
        <dbReference type="PROSITE" id="PS51468"/>
    </source>
</evidence>
<evidence type="ECO:0000256" key="1">
    <source>
        <dbReference type="SAM" id="MobiDB-lite"/>
    </source>
</evidence>
<dbReference type="SUPFAM" id="SSF53300">
    <property type="entry name" value="vWA-like"/>
    <property type="match status" value="1"/>
</dbReference>
<keyword evidence="2" id="KW-0472">Membrane</keyword>
<keyword evidence="2" id="KW-0812">Transmembrane</keyword>
<evidence type="ECO:0000313" key="8">
    <source>
        <dbReference type="Proteomes" id="UP000183805"/>
    </source>
</evidence>
<sequence>MLSNRTKRLLSVSLFILLLGYAINPALAANVSAQLRFYDNLHSEVSSGVLVKNDVTMTLTGLINHVVVKQRYQNPHPFAVNARYVFPLPDESAVHALQMQIGERVITGNIALKQQAEQQFKEAQQQGKRAALVRQQRANIFATDVANIGAGDEIEITLQYQEIIGFRDGVFSLRFPTTITPRYEPKTAQLKPHTSENPEPNSSSMLNQSALASAWLKPVYQRTNSQQVDAHLNLAINMDIGLELSDINANLSGMQIDNPHFGRYILALNRDVPMTRDFELTFKPLDKESSQAAFFKEVVNGEEYGLLMLVPPADHFTAQARLPREMVFVVDTSGSMHGQSMEQAKHALFYALSLLDENDSFNIIGFDNDVTALSEAAMIANDFNIRRAERFIYGLQADGGTEISNALSRVLDGKQHDGFVRQIVFLTDGSVGNETQLFSQIQADLGDSRLFTVGIGSAPNSFFMTRAADIGRGTFTFISSASQVQPKMQLLFDKLAHPVVTELVLHADNQELEYWPSPLPDLYFSEPVLVAVKLAGNQHVTLTGQTLSGPLNINLSANHAAQGEGIARLWARQKIKSLLLYNDKDSVKSEVETLALQHHLLSPFTAFIAVDNVAGNEIAERSVQLRNRLPSGMTLPQTDGQSRVFIVFGLLLVSLAWLWQWRR</sequence>
<dbReference type="AlphaFoldDB" id="A0AAD0WBY7"/>
<dbReference type="Gene3D" id="3.40.50.410">
    <property type="entry name" value="von Willebrand factor, type A domain"/>
    <property type="match status" value="1"/>
</dbReference>
<dbReference type="InterPro" id="IPR022440">
    <property type="entry name" value="CHP03788"/>
</dbReference>
<dbReference type="InterPro" id="IPR036465">
    <property type="entry name" value="vWFA_dom_sf"/>
</dbReference>
<dbReference type="PROSITE" id="PS50234">
    <property type="entry name" value="VWFA"/>
    <property type="match status" value="1"/>
</dbReference>
<accession>A0AAD0WBY7</accession>
<feature type="domain" description="VIT" evidence="5">
    <location>
        <begin position="34"/>
        <end position="162"/>
    </location>
</feature>
<dbReference type="EMBL" id="FPAZ01000005">
    <property type="protein sequence ID" value="SFT61066.1"/>
    <property type="molecule type" value="Genomic_DNA"/>
</dbReference>
<dbReference type="SMART" id="SM00327">
    <property type="entry name" value="VWA"/>
    <property type="match status" value="1"/>
</dbReference>
<evidence type="ECO:0000313" key="6">
    <source>
        <dbReference type="EMBL" id="AXV64476.1"/>
    </source>
</evidence>
<dbReference type="InterPro" id="IPR002035">
    <property type="entry name" value="VWF_A"/>
</dbReference>
<evidence type="ECO:0000313" key="9">
    <source>
        <dbReference type="Proteomes" id="UP000264605"/>
    </source>
</evidence>
<name>A0AAD0WBY7_9GAMM</name>
<dbReference type="NCBIfam" id="TIGR03788">
    <property type="entry name" value="marine_srt_targ"/>
    <property type="match status" value="1"/>
</dbReference>
<dbReference type="Proteomes" id="UP000183805">
    <property type="component" value="Unassembled WGS sequence"/>
</dbReference>
<dbReference type="KEGG" id="pdj:D0907_03835"/>
<keyword evidence="2" id="KW-1133">Transmembrane helix</keyword>
<dbReference type="SMART" id="SM00609">
    <property type="entry name" value="VIT"/>
    <property type="match status" value="1"/>
</dbReference>
<gene>
    <name evidence="6" type="ORF">D0907_03835</name>
    <name evidence="7" type="ORF">SAMN04487854_105268</name>
</gene>
<evidence type="ECO:0000256" key="2">
    <source>
        <dbReference type="SAM" id="Phobius"/>
    </source>
</evidence>